<evidence type="ECO:0000256" key="4">
    <source>
        <dbReference type="ARBA" id="ARBA00035204"/>
    </source>
</evidence>
<dbReference type="InterPro" id="IPR036049">
    <property type="entry name" value="Ribosomal_uL29_sf"/>
</dbReference>
<keyword evidence="3 5" id="KW-0687">Ribonucleoprotein</keyword>
<dbReference type="GO" id="GO:0006412">
    <property type="term" value="P:translation"/>
    <property type="evidence" value="ECO:0007669"/>
    <property type="project" value="UniProtKB-UniRule"/>
</dbReference>
<dbReference type="Proteomes" id="UP000256345">
    <property type="component" value="Unassembled WGS sequence"/>
</dbReference>
<evidence type="ECO:0000313" key="10">
    <source>
        <dbReference type="Proteomes" id="UP000256345"/>
    </source>
</evidence>
<dbReference type="EMBL" id="CP011509">
    <property type="protein sequence ID" value="AKJ03110.1"/>
    <property type="molecule type" value="Genomic_DNA"/>
</dbReference>
<keyword evidence="2 5" id="KW-0689">Ribosomal protein</keyword>
<dbReference type="GO" id="GO:0022625">
    <property type="term" value="C:cytosolic large ribosomal subunit"/>
    <property type="evidence" value="ECO:0007669"/>
    <property type="project" value="TreeGrafter"/>
</dbReference>
<evidence type="ECO:0000256" key="1">
    <source>
        <dbReference type="ARBA" id="ARBA00009254"/>
    </source>
</evidence>
<reference evidence="8 10" key="2">
    <citation type="submission" date="2018-08" db="EMBL/GenBank/DDBJ databases">
        <title>Genomic Encyclopedia of Archaeal and Bacterial Type Strains, Phase II (KMG-II): from individual species to whole genera.</title>
        <authorList>
            <person name="Goeker M."/>
        </authorList>
    </citation>
    <scope>NUCLEOTIDE SEQUENCE [LARGE SCALE GENOMIC DNA]</scope>
    <source>
        <strain evidence="8 10">DSM 2261</strain>
    </source>
</reference>
<comment type="similarity">
    <text evidence="1 5">Belongs to the universal ribosomal protein uL29 family.</text>
</comment>
<dbReference type="Pfam" id="PF00831">
    <property type="entry name" value="Ribosomal_L29"/>
    <property type="match status" value="1"/>
</dbReference>
<dbReference type="KEGG" id="age:AA314_04736"/>
<accession>A0AAC8Q925</accession>
<dbReference type="SUPFAM" id="SSF46561">
    <property type="entry name" value="Ribosomal protein L29 (L29p)"/>
    <property type="match status" value="1"/>
</dbReference>
<dbReference type="RefSeq" id="WP_047857263.1">
    <property type="nucleotide sequence ID" value="NZ_CP011509.1"/>
</dbReference>
<evidence type="ECO:0000256" key="3">
    <source>
        <dbReference type="ARBA" id="ARBA00023274"/>
    </source>
</evidence>
<dbReference type="Proteomes" id="UP000035579">
    <property type="component" value="Chromosome"/>
</dbReference>
<name>A0AAC8Q925_9BACT</name>
<sequence length="68" mass="7721">MATAKELKELSADDLNRRAAELRETLFQDQLKRATGSLDNPSERTQHKRDLARILTVLGEKSRAEKKA</sequence>
<dbReference type="PANTHER" id="PTHR10916:SF0">
    <property type="entry name" value="LARGE RIBOSOMAL SUBUNIT PROTEIN UL29C"/>
    <property type="match status" value="1"/>
</dbReference>
<protein>
    <recommendedName>
        <fullName evidence="4 5">Large ribosomal subunit protein uL29</fullName>
    </recommendedName>
</protein>
<proteinExistence type="inferred from homology"/>
<dbReference type="InterPro" id="IPR001854">
    <property type="entry name" value="Ribosomal_uL29"/>
</dbReference>
<dbReference type="InterPro" id="IPR050063">
    <property type="entry name" value="Ribosomal_protein_uL29"/>
</dbReference>
<dbReference type="HAMAP" id="MF_00374">
    <property type="entry name" value="Ribosomal_uL29"/>
    <property type="match status" value="1"/>
</dbReference>
<dbReference type="EMBL" id="QUMU01000018">
    <property type="protein sequence ID" value="REG23010.1"/>
    <property type="molecule type" value="Genomic_DNA"/>
</dbReference>
<dbReference type="Gene3D" id="1.10.287.310">
    <property type="match status" value="1"/>
</dbReference>
<evidence type="ECO:0000256" key="2">
    <source>
        <dbReference type="ARBA" id="ARBA00022980"/>
    </source>
</evidence>
<evidence type="ECO:0000313" key="9">
    <source>
        <dbReference type="Proteomes" id="UP000035579"/>
    </source>
</evidence>
<dbReference type="GO" id="GO:0003735">
    <property type="term" value="F:structural constituent of ribosome"/>
    <property type="evidence" value="ECO:0007669"/>
    <property type="project" value="InterPro"/>
</dbReference>
<evidence type="ECO:0000313" key="8">
    <source>
        <dbReference type="EMBL" id="REG23010.1"/>
    </source>
</evidence>
<gene>
    <name evidence="5" type="primary">rpmC</name>
    <name evidence="7" type="ORF">AA314_04736</name>
    <name evidence="8" type="ORF">ATI61_118215</name>
</gene>
<dbReference type="AlphaFoldDB" id="A0AAC8Q925"/>
<feature type="region of interest" description="Disordered" evidence="6">
    <location>
        <begin position="34"/>
        <end position="54"/>
    </location>
</feature>
<evidence type="ECO:0000313" key="7">
    <source>
        <dbReference type="EMBL" id="AKJ03110.1"/>
    </source>
</evidence>
<feature type="compositionally biased region" description="Basic and acidic residues" evidence="6">
    <location>
        <begin position="41"/>
        <end position="52"/>
    </location>
</feature>
<dbReference type="NCBIfam" id="TIGR00012">
    <property type="entry name" value="L29"/>
    <property type="match status" value="1"/>
</dbReference>
<dbReference type="PANTHER" id="PTHR10916">
    <property type="entry name" value="60S RIBOSOMAL PROTEIN L35/50S RIBOSOMAL PROTEIN L29"/>
    <property type="match status" value="1"/>
</dbReference>
<keyword evidence="10" id="KW-1185">Reference proteome</keyword>
<dbReference type="CDD" id="cd00427">
    <property type="entry name" value="Ribosomal_L29_HIP"/>
    <property type="match status" value="1"/>
</dbReference>
<reference evidence="7 9" key="1">
    <citation type="submission" date="2015-05" db="EMBL/GenBank/DDBJ databases">
        <title>Genome assembly of Archangium gephyra DSM 2261.</title>
        <authorList>
            <person name="Sharma G."/>
            <person name="Subramanian S."/>
        </authorList>
    </citation>
    <scope>NUCLEOTIDE SEQUENCE [LARGE SCALE GENOMIC DNA]</scope>
    <source>
        <strain evidence="7 9">DSM 2261</strain>
    </source>
</reference>
<evidence type="ECO:0000256" key="5">
    <source>
        <dbReference type="HAMAP-Rule" id="MF_00374"/>
    </source>
</evidence>
<evidence type="ECO:0000256" key="6">
    <source>
        <dbReference type="SAM" id="MobiDB-lite"/>
    </source>
</evidence>
<organism evidence="7 9">
    <name type="scientific">Archangium gephyra</name>
    <dbReference type="NCBI Taxonomy" id="48"/>
    <lineage>
        <taxon>Bacteria</taxon>
        <taxon>Pseudomonadati</taxon>
        <taxon>Myxococcota</taxon>
        <taxon>Myxococcia</taxon>
        <taxon>Myxococcales</taxon>
        <taxon>Cystobacterineae</taxon>
        <taxon>Archangiaceae</taxon>
        <taxon>Archangium</taxon>
    </lineage>
</organism>